<organism evidence="1 2">
    <name type="scientific">Saprolegnia parasitica (strain CBS 223.65)</name>
    <dbReference type="NCBI Taxonomy" id="695850"/>
    <lineage>
        <taxon>Eukaryota</taxon>
        <taxon>Sar</taxon>
        <taxon>Stramenopiles</taxon>
        <taxon>Oomycota</taxon>
        <taxon>Saprolegniomycetes</taxon>
        <taxon>Saprolegniales</taxon>
        <taxon>Saprolegniaceae</taxon>
        <taxon>Saprolegnia</taxon>
    </lineage>
</organism>
<gene>
    <name evidence="1" type="ORF">SPRG_03116</name>
</gene>
<dbReference type="KEGG" id="spar:SPRG_03116"/>
<dbReference type="GeneID" id="24125645"/>
<accession>A0A067CRM2</accession>
<sequence>MSSSSKRQAKTPPTIIDLDHVLIAIAQCIPVAKDVMAFLAALPASARSRPLTALYQLLQDPRRHVLATESEPLDALWPLLRLDVITPAATSLVRDAMPVIPSASAGTLSAARPSDLDALEWLELWSTKLTHYKHVEDDAVYDRSQLCSVLRQCHKLQVVDTSSAIDVPSSIAFFEAVTTPLHGARPLTITSSQPAAIFRNLLVSMPRSIRHGCGKIELIGSGMRDEDASALAAALRHTASPHGAILDFSDVRLSVQSYLALGDALTTCRRVSIELPRIRSEVFKSEAAKRHIRYRYGRTSRRLRCLVLQSPMDGA</sequence>
<name>A0A067CRM2_SAPPC</name>
<dbReference type="EMBL" id="KK583196">
    <property type="protein sequence ID" value="KDO31900.1"/>
    <property type="molecule type" value="Genomic_DNA"/>
</dbReference>
<evidence type="ECO:0000313" key="1">
    <source>
        <dbReference type="EMBL" id="KDO31900.1"/>
    </source>
</evidence>
<dbReference type="Proteomes" id="UP000030745">
    <property type="component" value="Unassembled WGS sequence"/>
</dbReference>
<evidence type="ECO:0000313" key="2">
    <source>
        <dbReference type="Proteomes" id="UP000030745"/>
    </source>
</evidence>
<protein>
    <submittedName>
        <fullName evidence="1">Uncharacterized protein</fullName>
    </submittedName>
</protein>
<dbReference type="VEuPathDB" id="FungiDB:SPRG_03116"/>
<keyword evidence="2" id="KW-1185">Reference proteome</keyword>
<dbReference type="AlphaFoldDB" id="A0A067CRM2"/>
<proteinExistence type="predicted"/>
<dbReference type="RefSeq" id="XP_012197099.1">
    <property type="nucleotide sequence ID" value="XM_012341709.1"/>
</dbReference>
<reference evidence="1 2" key="1">
    <citation type="journal article" date="2013" name="PLoS Genet.">
        <title>Distinctive expansion of potential virulence genes in the genome of the oomycete fish pathogen Saprolegnia parasitica.</title>
        <authorList>
            <person name="Jiang R.H."/>
            <person name="de Bruijn I."/>
            <person name="Haas B.J."/>
            <person name="Belmonte R."/>
            <person name="Lobach L."/>
            <person name="Christie J."/>
            <person name="van den Ackerveken G."/>
            <person name="Bottin A."/>
            <person name="Bulone V."/>
            <person name="Diaz-Moreno S.M."/>
            <person name="Dumas B."/>
            <person name="Fan L."/>
            <person name="Gaulin E."/>
            <person name="Govers F."/>
            <person name="Grenville-Briggs L.J."/>
            <person name="Horner N.R."/>
            <person name="Levin J.Z."/>
            <person name="Mammella M."/>
            <person name="Meijer H.J."/>
            <person name="Morris P."/>
            <person name="Nusbaum C."/>
            <person name="Oome S."/>
            <person name="Phillips A.J."/>
            <person name="van Rooyen D."/>
            <person name="Rzeszutek E."/>
            <person name="Saraiva M."/>
            <person name="Secombes C.J."/>
            <person name="Seidl M.F."/>
            <person name="Snel B."/>
            <person name="Stassen J.H."/>
            <person name="Sykes S."/>
            <person name="Tripathy S."/>
            <person name="van den Berg H."/>
            <person name="Vega-Arreguin J.C."/>
            <person name="Wawra S."/>
            <person name="Young S.K."/>
            <person name="Zeng Q."/>
            <person name="Dieguez-Uribeondo J."/>
            <person name="Russ C."/>
            <person name="Tyler B.M."/>
            <person name="van West P."/>
        </authorList>
    </citation>
    <scope>NUCLEOTIDE SEQUENCE [LARGE SCALE GENOMIC DNA]</scope>
    <source>
        <strain evidence="1 2">CBS 223.65</strain>
    </source>
</reference>